<dbReference type="Proteomes" id="UP000198929">
    <property type="component" value="Unassembled WGS sequence"/>
</dbReference>
<dbReference type="AlphaFoldDB" id="A0A1H9VJ35"/>
<reference evidence="4" key="1">
    <citation type="submission" date="2016-10" db="EMBL/GenBank/DDBJ databases">
        <authorList>
            <person name="Varghese N."/>
            <person name="Submissions S."/>
        </authorList>
    </citation>
    <scope>NUCLEOTIDE SEQUENCE [LARGE SCALE GENOMIC DNA]</scope>
    <source>
        <strain evidence="4">DSM 20524</strain>
    </source>
</reference>
<dbReference type="STRING" id="1121357.SAMN05661109_02248"/>
<dbReference type="EMBL" id="FOGQ01000012">
    <property type="protein sequence ID" value="SES21223.1"/>
    <property type="molecule type" value="Genomic_DNA"/>
</dbReference>
<gene>
    <name evidence="3" type="ORF">SAMN05661109_02248</name>
</gene>
<feature type="transmembrane region" description="Helical" evidence="2">
    <location>
        <begin position="145"/>
        <end position="169"/>
    </location>
</feature>
<keyword evidence="2" id="KW-1133">Transmembrane helix</keyword>
<keyword evidence="2" id="KW-0812">Transmembrane</keyword>
<evidence type="ECO:0008006" key="5">
    <source>
        <dbReference type="Google" id="ProtNLM"/>
    </source>
</evidence>
<dbReference type="RefSeq" id="WP_143063465.1">
    <property type="nucleotide sequence ID" value="NZ_CP047199.1"/>
</dbReference>
<protein>
    <recommendedName>
        <fullName evidence="5">Transmembrane protein</fullName>
    </recommendedName>
</protein>
<feature type="transmembrane region" description="Helical" evidence="2">
    <location>
        <begin position="80"/>
        <end position="106"/>
    </location>
</feature>
<keyword evidence="2" id="KW-0472">Membrane</keyword>
<feature type="transmembrane region" description="Helical" evidence="2">
    <location>
        <begin position="118"/>
        <end position="139"/>
    </location>
</feature>
<evidence type="ECO:0000256" key="1">
    <source>
        <dbReference type="SAM" id="MobiDB-lite"/>
    </source>
</evidence>
<feature type="region of interest" description="Disordered" evidence="1">
    <location>
        <begin position="181"/>
        <end position="208"/>
    </location>
</feature>
<sequence length="208" mass="22746">MTIMPNGNPTPTDKKPTPTPAPEVITYLIWIWSFMVGAELLHQLLSITMSLLDPTALKAAARQTAEENQNVPQSVLNASVYLSIGFMALVTIVIVGLLVWMLVLFAKQHKWSGYARRLLSIFSLFFAFRVLLVFLSTPAASDVPLWLVACDGLVQIALGVAGILGVFFANKEEALAWTGEDQRPPFTHSNGGSQNKNQNNSTSTTDNK</sequence>
<feature type="transmembrane region" description="Helical" evidence="2">
    <location>
        <begin position="24"/>
        <end position="45"/>
    </location>
</feature>
<evidence type="ECO:0000313" key="4">
    <source>
        <dbReference type="Proteomes" id="UP000198929"/>
    </source>
</evidence>
<evidence type="ECO:0000313" key="3">
    <source>
        <dbReference type="EMBL" id="SES21223.1"/>
    </source>
</evidence>
<keyword evidence="4" id="KW-1185">Reference proteome</keyword>
<evidence type="ECO:0000256" key="2">
    <source>
        <dbReference type="SAM" id="Phobius"/>
    </source>
</evidence>
<organism evidence="3 4">
    <name type="scientific">Corynebacterium cystitidis DSM 20524</name>
    <dbReference type="NCBI Taxonomy" id="1121357"/>
    <lineage>
        <taxon>Bacteria</taxon>
        <taxon>Bacillati</taxon>
        <taxon>Actinomycetota</taxon>
        <taxon>Actinomycetes</taxon>
        <taxon>Mycobacteriales</taxon>
        <taxon>Corynebacteriaceae</taxon>
        <taxon>Corynebacterium</taxon>
    </lineage>
</organism>
<name>A0A1H9VJ35_9CORY</name>
<feature type="compositionally biased region" description="Low complexity" evidence="1">
    <location>
        <begin position="189"/>
        <end position="208"/>
    </location>
</feature>
<proteinExistence type="predicted"/>
<accession>A0A1H9VJ35</accession>